<keyword evidence="1 2" id="KW-0238">DNA-binding</keyword>
<evidence type="ECO:0000259" key="3">
    <source>
        <dbReference type="PROSITE" id="PS50977"/>
    </source>
</evidence>
<dbReference type="InterPro" id="IPR009057">
    <property type="entry name" value="Homeodomain-like_sf"/>
</dbReference>
<dbReference type="PANTHER" id="PTHR43479:SF11">
    <property type="entry name" value="ACREF_ENVCD OPERON REPRESSOR-RELATED"/>
    <property type="match status" value="1"/>
</dbReference>
<dbReference type="RefSeq" id="WP_107863990.1">
    <property type="nucleotide sequence ID" value="NZ_QAON01000001.1"/>
</dbReference>
<evidence type="ECO:0000313" key="5">
    <source>
        <dbReference type="Proteomes" id="UP000244223"/>
    </source>
</evidence>
<dbReference type="Pfam" id="PF00440">
    <property type="entry name" value="TetR_N"/>
    <property type="match status" value="1"/>
</dbReference>
<gene>
    <name evidence="4" type="ORF">C8N29_10126</name>
</gene>
<reference evidence="4 5" key="1">
    <citation type="submission" date="2018-04" db="EMBL/GenBank/DDBJ databases">
        <title>Genomic Encyclopedia of Archaeal and Bacterial Type Strains, Phase II (KMG-II): from individual species to whole genera.</title>
        <authorList>
            <person name="Goeker M."/>
        </authorList>
    </citation>
    <scope>NUCLEOTIDE SEQUENCE [LARGE SCALE GENOMIC DNA]</scope>
    <source>
        <strain evidence="4 5">DSM 5822</strain>
    </source>
</reference>
<evidence type="ECO:0000313" key="4">
    <source>
        <dbReference type="EMBL" id="PTQ90957.1"/>
    </source>
</evidence>
<feature type="domain" description="HTH tetR-type" evidence="3">
    <location>
        <begin position="11"/>
        <end position="71"/>
    </location>
</feature>
<accession>A0A2T5J2X0</accession>
<keyword evidence="5" id="KW-1185">Reference proteome</keyword>
<organism evidence="4 5">
    <name type="scientific">Agitococcus lubricus</name>
    <dbReference type="NCBI Taxonomy" id="1077255"/>
    <lineage>
        <taxon>Bacteria</taxon>
        <taxon>Pseudomonadati</taxon>
        <taxon>Pseudomonadota</taxon>
        <taxon>Gammaproteobacteria</taxon>
        <taxon>Moraxellales</taxon>
        <taxon>Moraxellaceae</taxon>
        <taxon>Agitococcus</taxon>
    </lineage>
</organism>
<dbReference type="Gene3D" id="1.10.357.10">
    <property type="entry name" value="Tetracycline Repressor, domain 2"/>
    <property type="match status" value="1"/>
</dbReference>
<evidence type="ECO:0000256" key="2">
    <source>
        <dbReference type="PROSITE-ProRule" id="PRU00335"/>
    </source>
</evidence>
<name>A0A2T5J2X0_9GAMM</name>
<dbReference type="PROSITE" id="PS50977">
    <property type="entry name" value="HTH_TETR_2"/>
    <property type="match status" value="1"/>
</dbReference>
<dbReference type="OrthoDB" id="9812484at2"/>
<dbReference type="SUPFAM" id="SSF46689">
    <property type="entry name" value="Homeodomain-like"/>
    <property type="match status" value="1"/>
</dbReference>
<sequence>MRKKPQQQRAQMMVNAIIDAGFISLMRHGKEGTTTRHIADIAGISVGSLYQYFADKEAIYQAMHNQFVQEAIVLFKHNTAELLRLDIRAGIRFLLQELRLWLEQNNGRYLYYVRYVLQFDIAPNEIDLLESVLMDMCMQYIMSHPQLMKVPNISSNLWFMVNGGVFAVIRFMSQPNPKISFEQLTESISDIIEAMVKQANVVA</sequence>
<protein>
    <submittedName>
        <fullName evidence="4">TetR family transcriptional regulator</fullName>
    </submittedName>
</protein>
<evidence type="ECO:0000256" key="1">
    <source>
        <dbReference type="ARBA" id="ARBA00023125"/>
    </source>
</evidence>
<dbReference type="PANTHER" id="PTHR43479">
    <property type="entry name" value="ACREF/ENVCD OPERON REPRESSOR-RELATED"/>
    <property type="match status" value="1"/>
</dbReference>
<comment type="caution">
    <text evidence="4">The sequence shown here is derived from an EMBL/GenBank/DDBJ whole genome shotgun (WGS) entry which is preliminary data.</text>
</comment>
<dbReference type="AlphaFoldDB" id="A0A2T5J2X0"/>
<dbReference type="GO" id="GO:0003677">
    <property type="term" value="F:DNA binding"/>
    <property type="evidence" value="ECO:0007669"/>
    <property type="project" value="UniProtKB-UniRule"/>
</dbReference>
<dbReference type="Proteomes" id="UP000244223">
    <property type="component" value="Unassembled WGS sequence"/>
</dbReference>
<dbReference type="EMBL" id="QAON01000001">
    <property type="protein sequence ID" value="PTQ90957.1"/>
    <property type="molecule type" value="Genomic_DNA"/>
</dbReference>
<feature type="DNA-binding region" description="H-T-H motif" evidence="2">
    <location>
        <begin position="34"/>
        <end position="53"/>
    </location>
</feature>
<dbReference type="InterPro" id="IPR050624">
    <property type="entry name" value="HTH-type_Tx_Regulator"/>
</dbReference>
<dbReference type="InterPro" id="IPR001647">
    <property type="entry name" value="HTH_TetR"/>
</dbReference>
<proteinExistence type="predicted"/>